<evidence type="ECO:0000313" key="2">
    <source>
        <dbReference type="EMBL" id="RRT44063.1"/>
    </source>
</evidence>
<organism evidence="2 3">
    <name type="scientific">Ensete ventricosum</name>
    <name type="common">Abyssinian banana</name>
    <name type="synonym">Musa ensete</name>
    <dbReference type="NCBI Taxonomy" id="4639"/>
    <lineage>
        <taxon>Eukaryota</taxon>
        <taxon>Viridiplantae</taxon>
        <taxon>Streptophyta</taxon>
        <taxon>Embryophyta</taxon>
        <taxon>Tracheophyta</taxon>
        <taxon>Spermatophyta</taxon>
        <taxon>Magnoliopsida</taxon>
        <taxon>Liliopsida</taxon>
        <taxon>Zingiberales</taxon>
        <taxon>Musaceae</taxon>
        <taxon>Ensete</taxon>
    </lineage>
</organism>
<comment type="caution">
    <text evidence="2">The sequence shown here is derived from an EMBL/GenBank/DDBJ whole genome shotgun (WGS) entry which is preliminary data.</text>
</comment>
<gene>
    <name evidence="2" type="ORF">B296_00055971</name>
</gene>
<dbReference type="PANTHER" id="PTHR39741">
    <property type="entry name" value="F-BOX DOMAIN CONTAINING PROTEIN, EXPRESSED"/>
    <property type="match status" value="1"/>
</dbReference>
<sequence length="301" mass="33116">MSDRRESVTMENRWDFLEWLGSDVSTTVFMLLDDPGDLVRVSSVSRSWRRIGELPRPVRAIIANGFSKNLCLRISPEVSKFAHIAEVSTVSKTAEVGSSSAVEWQCMEREHKVYLYLGHCLSSPKGKRDCVCKAICASSTDNYPDEGIENTLEPSEIADRRPSYWSSGGQRDASVPESLTYRLVANLCIVSEIKIRPFKVIGRPLSPLLDLDIPESMGSLVLKYFPEARSCTVSEGTEEDEAEESSSGQSSTVRLGHLRAVGRLNEANLSALLGPMQFSDDDTDGDSDDGIDDASQEEPAA</sequence>
<dbReference type="EMBL" id="AMZH03016722">
    <property type="protein sequence ID" value="RRT44063.1"/>
    <property type="molecule type" value="Genomic_DNA"/>
</dbReference>
<dbReference type="Gene3D" id="1.20.1280.50">
    <property type="match status" value="1"/>
</dbReference>
<dbReference type="AlphaFoldDB" id="A0A426XX17"/>
<feature type="region of interest" description="Disordered" evidence="1">
    <location>
        <begin position="233"/>
        <end position="254"/>
    </location>
</feature>
<dbReference type="PANTHER" id="PTHR39741:SF2">
    <property type="entry name" value="F-BOX DOMAIN-CONTAINING PROTEIN"/>
    <property type="match status" value="1"/>
</dbReference>
<feature type="compositionally biased region" description="Acidic residues" evidence="1">
    <location>
        <begin position="279"/>
        <end position="301"/>
    </location>
</feature>
<evidence type="ECO:0008006" key="4">
    <source>
        <dbReference type="Google" id="ProtNLM"/>
    </source>
</evidence>
<evidence type="ECO:0000256" key="1">
    <source>
        <dbReference type="SAM" id="MobiDB-lite"/>
    </source>
</evidence>
<dbReference type="Proteomes" id="UP000287651">
    <property type="component" value="Unassembled WGS sequence"/>
</dbReference>
<dbReference type="InterPro" id="IPR055336">
    <property type="entry name" value="At4g00755-like"/>
</dbReference>
<dbReference type="SUPFAM" id="SSF81383">
    <property type="entry name" value="F-box domain"/>
    <property type="match status" value="1"/>
</dbReference>
<accession>A0A426XX17</accession>
<feature type="region of interest" description="Disordered" evidence="1">
    <location>
        <begin position="274"/>
        <end position="301"/>
    </location>
</feature>
<reference evidence="2 3" key="1">
    <citation type="journal article" date="2014" name="Agronomy (Basel)">
        <title>A Draft Genome Sequence for Ensete ventricosum, the Drought-Tolerant Tree Against Hunger.</title>
        <authorList>
            <person name="Harrison J."/>
            <person name="Moore K.A."/>
            <person name="Paszkiewicz K."/>
            <person name="Jones T."/>
            <person name="Grant M."/>
            <person name="Ambacheew D."/>
            <person name="Muzemil S."/>
            <person name="Studholme D.J."/>
        </authorList>
    </citation>
    <scope>NUCLEOTIDE SEQUENCE [LARGE SCALE GENOMIC DNA]</scope>
</reference>
<proteinExistence type="predicted"/>
<dbReference type="InterPro" id="IPR036047">
    <property type="entry name" value="F-box-like_dom_sf"/>
</dbReference>
<evidence type="ECO:0000313" key="3">
    <source>
        <dbReference type="Proteomes" id="UP000287651"/>
    </source>
</evidence>
<name>A0A426XX17_ENSVE</name>
<protein>
    <recommendedName>
        <fullName evidence="4">F-box domain-containing protein</fullName>
    </recommendedName>
</protein>